<dbReference type="GO" id="GO:0050667">
    <property type="term" value="P:homocysteine metabolic process"/>
    <property type="evidence" value="ECO:0007669"/>
    <property type="project" value="TreeGrafter"/>
</dbReference>
<keyword evidence="3" id="KW-0846">Cobalamin</keyword>
<dbReference type="NCBIfam" id="NF005719">
    <property type="entry name" value="PRK07535.1"/>
    <property type="match status" value="1"/>
</dbReference>
<proteinExistence type="inferred from homology"/>
<dbReference type="PROSITE" id="PS50972">
    <property type="entry name" value="PTERIN_BINDING"/>
    <property type="match status" value="1"/>
</dbReference>
<dbReference type="PANTHER" id="PTHR45833">
    <property type="entry name" value="METHIONINE SYNTHASE"/>
    <property type="match status" value="1"/>
</dbReference>
<dbReference type="RefSeq" id="WP_007286933.1">
    <property type="nucleotide sequence ID" value="NZ_BAABXU010000001.1"/>
</dbReference>
<dbReference type="GO" id="GO:0005829">
    <property type="term" value="C:cytosol"/>
    <property type="evidence" value="ECO:0007669"/>
    <property type="project" value="TreeGrafter"/>
</dbReference>
<keyword evidence="5" id="KW-0479">Metal-binding</keyword>
<organism evidence="8">
    <name type="scientific">Intestinibacter bartlettii</name>
    <dbReference type="NCBI Taxonomy" id="261299"/>
    <lineage>
        <taxon>Bacteria</taxon>
        <taxon>Bacillati</taxon>
        <taxon>Bacillota</taxon>
        <taxon>Clostridia</taxon>
        <taxon>Peptostreptococcales</taxon>
        <taxon>Peptostreptococcaceae</taxon>
        <taxon>Intestinibacter</taxon>
    </lineage>
</organism>
<dbReference type="GO" id="GO:0008705">
    <property type="term" value="F:methionine synthase activity"/>
    <property type="evidence" value="ECO:0007669"/>
    <property type="project" value="TreeGrafter"/>
</dbReference>
<dbReference type="SUPFAM" id="SSF51717">
    <property type="entry name" value="Dihydropteroate synthetase-like"/>
    <property type="match status" value="1"/>
</dbReference>
<dbReference type="PANTHER" id="PTHR45833:SF1">
    <property type="entry name" value="METHIONINE SYNTHASE"/>
    <property type="match status" value="1"/>
</dbReference>
<dbReference type="EC" id="2.1.1.258" evidence="8"/>
<dbReference type="InterPro" id="IPR011005">
    <property type="entry name" value="Dihydropteroate_synth-like_sf"/>
</dbReference>
<keyword evidence="4 8" id="KW-0808">Transferase</keyword>
<evidence type="ECO:0000256" key="3">
    <source>
        <dbReference type="ARBA" id="ARBA00022628"/>
    </source>
</evidence>
<dbReference type="AlphaFoldDB" id="A0A6N3DP29"/>
<reference evidence="8" key="1">
    <citation type="submission" date="2019-11" db="EMBL/GenBank/DDBJ databases">
        <authorList>
            <person name="Feng L."/>
        </authorList>
    </citation>
    <scope>NUCLEOTIDE SEQUENCE</scope>
    <source>
        <strain evidence="8">IbartlettiiLFYP30</strain>
    </source>
</reference>
<keyword evidence="6" id="KW-0170">Cobalt</keyword>
<dbReference type="InterPro" id="IPR000489">
    <property type="entry name" value="Pterin-binding_dom"/>
</dbReference>
<dbReference type="GO" id="GO:0046653">
    <property type="term" value="P:tetrahydrofolate metabolic process"/>
    <property type="evidence" value="ECO:0007669"/>
    <property type="project" value="TreeGrafter"/>
</dbReference>
<evidence type="ECO:0000313" key="8">
    <source>
        <dbReference type="EMBL" id="VYU29524.1"/>
    </source>
</evidence>
<dbReference type="InterPro" id="IPR050554">
    <property type="entry name" value="Met_Synthase/Corrinoid"/>
</dbReference>
<dbReference type="GO" id="GO:0032259">
    <property type="term" value="P:methylation"/>
    <property type="evidence" value="ECO:0007669"/>
    <property type="project" value="UniProtKB-KW"/>
</dbReference>
<evidence type="ECO:0000256" key="5">
    <source>
        <dbReference type="ARBA" id="ARBA00022723"/>
    </source>
</evidence>
<protein>
    <submittedName>
        <fullName evidence="8">5-methyltetrahydrofolate:corrinoid/iron-sulfur protein co-methyltransferase</fullName>
        <ecNumber evidence="8">2.1.1.258</ecNumber>
    </submittedName>
</protein>
<dbReference type="GO" id="GO:0031419">
    <property type="term" value="F:cobalamin binding"/>
    <property type="evidence" value="ECO:0007669"/>
    <property type="project" value="UniProtKB-KW"/>
</dbReference>
<dbReference type="Gene3D" id="3.20.20.20">
    <property type="entry name" value="Dihydropteroate synthase-like"/>
    <property type="match status" value="1"/>
</dbReference>
<evidence type="ECO:0000256" key="2">
    <source>
        <dbReference type="ARBA" id="ARBA00022603"/>
    </source>
</evidence>
<dbReference type="EMBL" id="CACRUE010000033">
    <property type="protein sequence ID" value="VYU29524.1"/>
    <property type="molecule type" value="Genomic_DNA"/>
</dbReference>
<dbReference type="Pfam" id="PF00809">
    <property type="entry name" value="Pterin_bind"/>
    <property type="match status" value="1"/>
</dbReference>
<gene>
    <name evidence="8" type="primary">acsE_4</name>
    <name evidence="8" type="ORF">IBLFYP30_02275</name>
</gene>
<sequence length="267" mass="29189">MIIVGELINSSRKAIKEAIDKGDIEYIKKIAVDQEEAGATYIDVNAGTFVGTEIEHLKWMIENIQQVVDIPCCIDSPDPKALEAALKVHKGTAMINSISLEEDRYDAVLPVVAGTDLKIVALCMSSDGMPETCDQRLKIADKLINGLVKNNVDIDNIYVDPLVQPIGTDDTYGFEFLDSVAAITTQFKGVHTMCGLSNISFGLPERKYINRNFAVMAIARGLDGLIINPLDRDMMGSIVTAEMLAGRDEFCAEYLQAFRAGIIGNPK</sequence>
<keyword evidence="2 8" id="KW-0489">Methyltransferase</keyword>
<evidence type="ECO:0000256" key="4">
    <source>
        <dbReference type="ARBA" id="ARBA00022679"/>
    </source>
</evidence>
<evidence type="ECO:0000256" key="1">
    <source>
        <dbReference type="ARBA" id="ARBA00010398"/>
    </source>
</evidence>
<feature type="domain" description="Pterin-binding" evidence="7">
    <location>
        <begin position="1"/>
        <end position="259"/>
    </location>
</feature>
<evidence type="ECO:0000259" key="7">
    <source>
        <dbReference type="PROSITE" id="PS50972"/>
    </source>
</evidence>
<dbReference type="GO" id="GO:0046872">
    <property type="term" value="F:metal ion binding"/>
    <property type="evidence" value="ECO:0007669"/>
    <property type="project" value="UniProtKB-KW"/>
</dbReference>
<evidence type="ECO:0000256" key="6">
    <source>
        <dbReference type="ARBA" id="ARBA00023285"/>
    </source>
</evidence>
<dbReference type="GO" id="GO:0102036">
    <property type="term" value="F:methyltetrahydrofolate:corrinoid/iron-sulfur protein methyltransferase activity"/>
    <property type="evidence" value="ECO:0007669"/>
    <property type="project" value="UniProtKB-EC"/>
</dbReference>
<dbReference type="GeneID" id="89565126"/>
<comment type="similarity">
    <text evidence="1">Belongs to the vitamin-B12 dependent methionine synthase family.</text>
</comment>
<name>A0A6N3DP29_9FIRM</name>
<accession>A0A6N3DP29</accession>